<sequence>MTDTTPATPGSVLPRGMFPPLYLDDARRPGDLLALHKVGLPQLPQAVYAWHIAYVSTNSYDRPIAVSGTVLAPAAATAGAAPMLVYCPSFHGLGGPCAPSQLLMAGDEPEAARLGAALARGWTVAVPDGEGLGIFGTGPHTFLASRAAGHVALDMARATRRLPDLDASDSPIGVWGYADGGRAAIAAGELCAEYAPELDLRAVAAGAVVSDPGELAPRLDGGPWSGLVFAGLIGLRCAHGHIPVHHVLTVDGLRTIGAAESATASQLYEQYRRAVGHWCERDDPWNDPLWRLVFARERGGLGGPTVPVHLYHGTRDGLVPVDQGRRLYEDYRALGADVHWRDYPTGHFAAASAGTVDALDFLSAALGHPATAHPGDTGR</sequence>
<proteinExistence type="predicted"/>
<dbReference type="Gene3D" id="1.10.260.130">
    <property type="match status" value="1"/>
</dbReference>
<dbReference type="GO" id="GO:0004806">
    <property type="term" value="F:triacylglycerol lipase activity"/>
    <property type="evidence" value="ECO:0007669"/>
    <property type="project" value="InterPro"/>
</dbReference>
<accession>A0A7W9UKU5</accession>
<dbReference type="EMBL" id="JACHIT010000002">
    <property type="protein sequence ID" value="MBB5916879.1"/>
    <property type="molecule type" value="Genomic_DNA"/>
</dbReference>
<dbReference type="PANTHER" id="PTHR34853:SF1">
    <property type="entry name" value="LIPASE 5"/>
    <property type="match status" value="1"/>
</dbReference>
<dbReference type="PANTHER" id="PTHR34853">
    <property type="match status" value="1"/>
</dbReference>
<protein>
    <recommendedName>
        <fullName evidence="3">Secretory lipase</fullName>
    </recommendedName>
</protein>
<dbReference type="PIRSF" id="PIRSF029171">
    <property type="entry name" value="Esterase_LipA"/>
    <property type="match status" value="1"/>
</dbReference>
<dbReference type="InterPro" id="IPR029058">
    <property type="entry name" value="AB_hydrolase_fold"/>
</dbReference>
<dbReference type="GO" id="GO:0016042">
    <property type="term" value="P:lipid catabolic process"/>
    <property type="evidence" value="ECO:0007669"/>
    <property type="project" value="InterPro"/>
</dbReference>
<evidence type="ECO:0000313" key="1">
    <source>
        <dbReference type="EMBL" id="MBB5916879.1"/>
    </source>
</evidence>
<dbReference type="Pfam" id="PF03583">
    <property type="entry name" value="LIP"/>
    <property type="match status" value="2"/>
</dbReference>
<dbReference type="InterPro" id="IPR005152">
    <property type="entry name" value="Lipase_secreted"/>
</dbReference>
<keyword evidence="2" id="KW-1185">Reference proteome</keyword>
<name>A0A7W9UKU5_9NOCA</name>
<reference evidence="1 2" key="1">
    <citation type="submission" date="2020-08" db="EMBL/GenBank/DDBJ databases">
        <title>Sequencing the genomes of 1000 actinobacteria strains.</title>
        <authorList>
            <person name="Klenk H.-P."/>
        </authorList>
    </citation>
    <scope>NUCLEOTIDE SEQUENCE [LARGE SCALE GENOMIC DNA]</scope>
    <source>
        <strain evidence="1 2">DSM 43582</strain>
    </source>
</reference>
<dbReference type="AlphaFoldDB" id="A0A7W9UKU5"/>
<evidence type="ECO:0008006" key="3">
    <source>
        <dbReference type="Google" id="ProtNLM"/>
    </source>
</evidence>
<organism evidence="1 2">
    <name type="scientific">Nocardia transvalensis</name>
    <dbReference type="NCBI Taxonomy" id="37333"/>
    <lineage>
        <taxon>Bacteria</taxon>
        <taxon>Bacillati</taxon>
        <taxon>Actinomycetota</taxon>
        <taxon>Actinomycetes</taxon>
        <taxon>Mycobacteriales</taxon>
        <taxon>Nocardiaceae</taxon>
        <taxon>Nocardia</taxon>
    </lineage>
</organism>
<dbReference type="SUPFAM" id="SSF53474">
    <property type="entry name" value="alpha/beta-Hydrolases"/>
    <property type="match status" value="1"/>
</dbReference>
<evidence type="ECO:0000313" key="2">
    <source>
        <dbReference type="Proteomes" id="UP000540412"/>
    </source>
</evidence>
<dbReference type="Gene3D" id="3.40.50.1820">
    <property type="entry name" value="alpha/beta hydrolase"/>
    <property type="match status" value="1"/>
</dbReference>
<dbReference type="RefSeq" id="WP_051161557.1">
    <property type="nucleotide sequence ID" value="NZ_JACHIT010000002.1"/>
</dbReference>
<comment type="caution">
    <text evidence="1">The sequence shown here is derived from an EMBL/GenBank/DDBJ whole genome shotgun (WGS) entry which is preliminary data.</text>
</comment>
<gene>
    <name evidence="1" type="ORF">BJY24_005791</name>
</gene>
<dbReference type="Proteomes" id="UP000540412">
    <property type="component" value="Unassembled WGS sequence"/>
</dbReference>